<proteinExistence type="predicted"/>
<reference evidence="1" key="1">
    <citation type="submission" date="2014-09" db="EMBL/GenBank/DDBJ databases">
        <authorList>
            <person name="Magalhaes I.L.F."/>
            <person name="Oliveira U."/>
            <person name="Santos F.R."/>
            <person name="Vidigal T.H.D.A."/>
            <person name="Brescovit A.D."/>
            <person name="Santos A.J."/>
        </authorList>
    </citation>
    <scope>NUCLEOTIDE SEQUENCE</scope>
    <source>
        <tissue evidence="1">Shoot tissue taken approximately 20 cm above the soil surface</tissue>
    </source>
</reference>
<name>A0A0A9FSL8_ARUDO</name>
<reference evidence="1" key="2">
    <citation type="journal article" date="2015" name="Data Brief">
        <title>Shoot transcriptome of the giant reed, Arundo donax.</title>
        <authorList>
            <person name="Barrero R.A."/>
            <person name="Guerrero F.D."/>
            <person name="Moolhuijzen P."/>
            <person name="Goolsby J.A."/>
            <person name="Tidwell J."/>
            <person name="Bellgard S.E."/>
            <person name="Bellgard M.I."/>
        </authorList>
    </citation>
    <scope>NUCLEOTIDE SEQUENCE</scope>
    <source>
        <tissue evidence="1">Shoot tissue taken approximately 20 cm above the soil surface</tissue>
    </source>
</reference>
<protein>
    <submittedName>
        <fullName evidence="1">Uaz158(Alt)</fullName>
    </submittedName>
</protein>
<organism evidence="1">
    <name type="scientific">Arundo donax</name>
    <name type="common">Giant reed</name>
    <name type="synonym">Donax arundinaceus</name>
    <dbReference type="NCBI Taxonomy" id="35708"/>
    <lineage>
        <taxon>Eukaryota</taxon>
        <taxon>Viridiplantae</taxon>
        <taxon>Streptophyta</taxon>
        <taxon>Embryophyta</taxon>
        <taxon>Tracheophyta</taxon>
        <taxon>Spermatophyta</taxon>
        <taxon>Magnoliopsida</taxon>
        <taxon>Liliopsida</taxon>
        <taxon>Poales</taxon>
        <taxon>Poaceae</taxon>
        <taxon>PACMAD clade</taxon>
        <taxon>Arundinoideae</taxon>
        <taxon>Arundineae</taxon>
        <taxon>Arundo</taxon>
    </lineage>
</organism>
<evidence type="ECO:0000313" key="1">
    <source>
        <dbReference type="EMBL" id="JAE14209.1"/>
    </source>
</evidence>
<dbReference type="EMBL" id="GBRH01183687">
    <property type="protein sequence ID" value="JAE14209.1"/>
    <property type="molecule type" value="Transcribed_RNA"/>
</dbReference>
<sequence length="30" mass="3480">MRSNDANFIHLLEIFQLSSLLPPTFLLYSV</sequence>
<dbReference type="AlphaFoldDB" id="A0A0A9FSL8"/>
<accession>A0A0A9FSL8</accession>